<keyword evidence="1" id="KW-0732">Signal</keyword>
<protein>
    <submittedName>
        <fullName evidence="2">Uncharacterized protein</fullName>
    </submittedName>
</protein>
<dbReference type="EMBL" id="CP120365">
    <property type="protein sequence ID" value="WHS94235.1"/>
    <property type="molecule type" value="Genomic_DNA"/>
</dbReference>
<feature type="signal peptide" evidence="1">
    <location>
        <begin position="1"/>
        <end position="30"/>
    </location>
</feature>
<organism evidence="2 3">
    <name type="scientific">Sinorhizobium kummerowiae</name>
    <dbReference type="NCBI Taxonomy" id="158892"/>
    <lineage>
        <taxon>Bacteria</taxon>
        <taxon>Pseudomonadati</taxon>
        <taxon>Pseudomonadota</taxon>
        <taxon>Alphaproteobacteria</taxon>
        <taxon>Hyphomicrobiales</taxon>
        <taxon>Rhizobiaceae</taxon>
        <taxon>Sinorhizobium/Ensifer group</taxon>
        <taxon>Sinorhizobium</taxon>
    </lineage>
</organism>
<dbReference type="Proteomes" id="UP001233264">
    <property type="component" value="Chromosome"/>
</dbReference>
<name>A0ABY8T8Q1_9HYPH</name>
<evidence type="ECO:0000313" key="3">
    <source>
        <dbReference type="Proteomes" id="UP001233264"/>
    </source>
</evidence>
<reference evidence="2 3" key="1">
    <citation type="submission" date="2023-03" db="EMBL/GenBank/DDBJ databases">
        <authorList>
            <person name="Menendez E."/>
            <person name="Kaur S."/>
            <person name="Flores-Felix J.D."/>
            <person name="diCenzo G.C."/>
            <person name="Peix A."/>
            <person name="Velazquez E."/>
        </authorList>
    </citation>
    <scope>NUCLEOTIDE SEQUENCE [LARGE SCALE GENOMIC DNA]</scope>
    <source>
        <strain evidence="2 3">CCBAU 71714</strain>
    </source>
</reference>
<gene>
    <name evidence="2" type="ORF">PZL22_001940</name>
</gene>
<feature type="chain" id="PRO_5046408814" evidence="1">
    <location>
        <begin position="31"/>
        <end position="388"/>
    </location>
</feature>
<keyword evidence="3" id="KW-1185">Reference proteome</keyword>
<proteinExistence type="predicted"/>
<dbReference type="RefSeq" id="WP_284718617.1">
    <property type="nucleotide sequence ID" value="NZ_CP120365.1"/>
</dbReference>
<evidence type="ECO:0000256" key="1">
    <source>
        <dbReference type="SAM" id="SignalP"/>
    </source>
</evidence>
<sequence>MLFIDEPYVASRNLILGAICLICASAPATAQSMSGVAIGSDRAALNQLGTQPTATQALGPHTVVKFLLPGGNELSATFIRSTGKIVYLETDWGGEPGGSFSDFEGFKYGQTSLADIRRHFGHNGMMFDARSGVSMMPDGGVALFNSYEISGSEVVATFVTTISAAALAELQARHGNEKLVDQIGPAAKLNALILAERDYVDTIWGAKKTYGPGYAPITWGTAQSGSATTESKADPDVIRPDQFPVTDIFTGKTKLPDFKGRDKAFNNFRTRIRNGMMEGPNFAGEYSVIQIGCGAGCSFVIVGNNRTGQPLDFPRGGEDNMYLTLKYQLTSKLMTAQWADYDQSKCFIEHFQFEGSKWTALGRRDVGPVEACYNEIKNSLDQPQPRTD</sequence>
<accession>A0ABY8T8Q1</accession>
<evidence type="ECO:0000313" key="2">
    <source>
        <dbReference type="EMBL" id="WHS94235.1"/>
    </source>
</evidence>